<evidence type="ECO:0000256" key="5">
    <source>
        <dbReference type="ARBA" id="ARBA00044801"/>
    </source>
</evidence>
<name>A0A2S5BER4_9BASI</name>
<evidence type="ECO:0000313" key="10">
    <source>
        <dbReference type="Proteomes" id="UP000237144"/>
    </source>
</evidence>
<keyword evidence="3" id="KW-0131">Cell cycle</keyword>
<dbReference type="PANTHER" id="PTHR13255:SF0">
    <property type="entry name" value="ATAXIN-10"/>
    <property type="match status" value="1"/>
</dbReference>
<feature type="domain" description="Ataxin-10" evidence="8">
    <location>
        <begin position="482"/>
        <end position="540"/>
    </location>
</feature>
<feature type="region of interest" description="Disordered" evidence="7">
    <location>
        <begin position="392"/>
        <end position="445"/>
    </location>
</feature>
<comment type="caution">
    <text evidence="9">The sequence shown here is derived from an EMBL/GenBank/DDBJ whole genome shotgun (WGS) entry which is preliminary data.</text>
</comment>
<gene>
    <name evidence="9" type="ORF">BMF94_1638</name>
</gene>
<evidence type="ECO:0000256" key="6">
    <source>
        <dbReference type="ARBA" id="ARBA00044805"/>
    </source>
</evidence>
<dbReference type="EMBL" id="PJQD01000018">
    <property type="protein sequence ID" value="POY75268.1"/>
    <property type="molecule type" value="Genomic_DNA"/>
</dbReference>
<evidence type="ECO:0000256" key="7">
    <source>
        <dbReference type="SAM" id="MobiDB-lite"/>
    </source>
</evidence>
<evidence type="ECO:0000259" key="8">
    <source>
        <dbReference type="Pfam" id="PF09759"/>
    </source>
</evidence>
<evidence type="ECO:0000256" key="3">
    <source>
        <dbReference type="ARBA" id="ARBA00023306"/>
    </source>
</evidence>
<protein>
    <recommendedName>
        <fullName evidence="5">Ataxin-10 homolog</fullName>
    </recommendedName>
    <alternativeName>
        <fullName evidence="6">Copper transport protein 86</fullName>
    </alternativeName>
</protein>
<sequence>MSLSDDSIQDAGTLVRLLDRYVAEPELQGDLVELLRPYRLALRSTPSLRSIYGDDDRFWPALGGLWREEAARLGRDENDSTVKAISALAGFTMSLCTQSPSNQEQAVSHIEPQLRRILLEASSFVNLQDPKYTDMTRICCQALANFVTANPRLAESFFAERLRLEESDKLLQRLLVSPDHGTIQAILIFILNSIHSDPERALLLGTSRGGAAVLDRVMTIVGTMFEDERADAMAQQHFTSDIFGLNFFIVQQLITQGAFEQAYASHALMPGYAISPTLVTMLKFLDGHLSLPEHASAPTSLALVPFLVRQLEHLAGSLVEDSSMQARSRDAADAGTFQGVVLVLHCLCSIGLALEREETAVAVEAEAGVQASRKMVDGVEAVVRLLGFSQTLMPPPTARPAPPDPTQAPAAATQSSSVASSSAYPASDSAADPPKEGAPSSTSPDGVAAIAQLQRTSVQYLGIVSFSPPGRYKDKATLERVKVAQDRVRLAGGLGLVLGMCQIDQRNPTMREHALFAIRNLLRGNQDSQDFVDAMKPEFRVGQNGELLDLPPALRTT</sequence>
<feature type="compositionally biased region" description="Pro residues" evidence="7">
    <location>
        <begin position="393"/>
        <end position="406"/>
    </location>
</feature>
<comment type="function">
    <text evidence="4">May play a role in the regulation of cytokinesis.</text>
</comment>
<keyword evidence="10" id="KW-1185">Reference proteome</keyword>
<keyword evidence="2" id="KW-0132">Cell division</keyword>
<dbReference type="InterPro" id="IPR019156">
    <property type="entry name" value="Ataxin-10_domain"/>
</dbReference>
<evidence type="ECO:0000256" key="4">
    <source>
        <dbReference type="ARBA" id="ARBA00044746"/>
    </source>
</evidence>
<dbReference type="GO" id="GO:0051301">
    <property type="term" value="P:cell division"/>
    <property type="evidence" value="ECO:0007669"/>
    <property type="project" value="UniProtKB-KW"/>
</dbReference>
<dbReference type="InterPro" id="IPR016024">
    <property type="entry name" value="ARM-type_fold"/>
</dbReference>
<evidence type="ECO:0000313" key="9">
    <source>
        <dbReference type="EMBL" id="POY75268.1"/>
    </source>
</evidence>
<dbReference type="Proteomes" id="UP000237144">
    <property type="component" value="Unassembled WGS sequence"/>
</dbReference>
<dbReference type="OrthoDB" id="379794at2759"/>
<reference evidence="9 10" key="1">
    <citation type="journal article" date="2018" name="Front. Microbiol.">
        <title>Prospects for Fungal Bioremediation of Acidic Radioactive Waste Sites: Characterization and Genome Sequence of Rhodotorula taiwanensis MD1149.</title>
        <authorList>
            <person name="Tkavc R."/>
            <person name="Matrosova V.Y."/>
            <person name="Grichenko O.E."/>
            <person name="Gostincar C."/>
            <person name="Volpe R.P."/>
            <person name="Klimenkova P."/>
            <person name="Gaidamakova E.K."/>
            <person name="Zhou C.E."/>
            <person name="Stewart B.J."/>
            <person name="Lyman M.G."/>
            <person name="Malfatti S.A."/>
            <person name="Rubinfeld B."/>
            <person name="Courtot M."/>
            <person name="Singh J."/>
            <person name="Dalgard C.L."/>
            <person name="Hamilton T."/>
            <person name="Frey K.G."/>
            <person name="Gunde-Cimerman N."/>
            <person name="Dugan L."/>
            <person name="Daly M.J."/>
        </authorList>
    </citation>
    <scope>NUCLEOTIDE SEQUENCE [LARGE SCALE GENOMIC DNA]</scope>
    <source>
        <strain evidence="9 10">MD1149</strain>
    </source>
</reference>
<dbReference type="GO" id="GO:0005829">
    <property type="term" value="C:cytosol"/>
    <property type="evidence" value="ECO:0007669"/>
    <property type="project" value="TreeGrafter"/>
</dbReference>
<dbReference type="InterPro" id="IPR051374">
    <property type="entry name" value="Ataxin-10/CTR86_families"/>
</dbReference>
<proteinExistence type="inferred from homology"/>
<dbReference type="AlphaFoldDB" id="A0A2S5BER4"/>
<dbReference type="PANTHER" id="PTHR13255">
    <property type="entry name" value="ATAXIN-10"/>
    <property type="match status" value="1"/>
</dbReference>
<evidence type="ECO:0000256" key="2">
    <source>
        <dbReference type="ARBA" id="ARBA00022618"/>
    </source>
</evidence>
<feature type="compositionally biased region" description="Low complexity" evidence="7">
    <location>
        <begin position="407"/>
        <end position="432"/>
    </location>
</feature>
<evidence type="ECO:0000256" key="1">
    <source>
        <dbReference type="ARBA" id="ARBA00008384"/>
    </source>
</evidence>
<organism evidence="9 10">
    <name type="scientific">Rhodotorula taiwanensis</name>
    <dbReference type="NCBI Taxonomy" id="741276"/>
    <lineage>
        <taxon>Eukaryota</taxon>
        <taxon>Fungi</taxon>
        <taxon>Dikarya</taxon>
        <taxon>Basidiomycota</taxon>
        <taxon>Pucciniomycotina</taxon>
        <taxon>Microbotryomycetes</taxon>
        <taxon>Sporidiobolales</taxon>
        <taxon>Sporidiobolaceae</taxon>
        <taxon>Rhodotorula</taxon>
    </lineage>
</organism>
<comment type="similarity">
    <text evidence="1">Belongs to the ataxin-10 family.</text>
</comment>
<dbReference type="Pfam" id="PF09759">
    <property type="entry name" value="Atx10homo_assoc"/>
    <property type="match status" value="1"/>
</dbReference>
<dbReference type="SUPFAM" id="SSF48371">
    <property type="entry name" value="ARM repeat"/>
    <property type="match status" value="1"/>
</dbReference>
<accession>A0A2S5BER4</accession>